<dbReference type="RefSeq" id="WP_354088662.1">
    <property type="nucleotide sequence ID" value="NZ_JBEPTF010000002.1"/>
</dbReference>
<organism evidence="1 2">
    <name type="scientific">Brevundimonas faecalis</name>
    <dbReference type="NCBI Taxonomy" id="947378"/>
    <lineage>
        <taxon>Bacteria</taxon>
        <taxon>Pseudomonadati</taxon>
        <taxon>Pseudomonadota</taxon>
        <taxon>Alphaproteobacteria</taxon>
        <taxon>Caulobacterales</taxon>
        <taxon>Caulobacteraceae</taxon>
        <taxon>Brevundimonas</taxon>
    </lineage>
</organism>
<sequence>MDDVFTLRPGEQLQAAELAIAALIAAGEALDPNFRSLACLSFPDAAQAMSHRVRGAAQAYLSDHAEDEV</sequence>
<comment type="caution">
    <text evidence="1">The sequence shown here is derived from an EMBL/GenBank/DDBJ whole genome shotgun (WGS) entry which is preliminary data.</text>
</comment>
<keyword evidence="2" id="KW-1185">Reference proteome</keyword>
<proteinExistence type="predicted"/>
<accession>A0ABV2RAU9</accession>
<name>A0ABV2RAU9_9CAUL</name>
<gene>
    <name evidence="1" type="ORF">ABIE19_001635</name>
</gene>
<dbReference type="EMBL" id="JBEPTF010000002">
    <property type="protein sequence ID" value="MET4683705.1"/>
    <property type="molecule type" value="Genomic_DNA"/>
</dbReference>
<reference evidence="1 2" key="1">
    <citation type="submission" date="2024-06" db="EMBL/GenBank/DDBJ databases">
        <title>Sorghum-associated microbial communities from plants grown in Nebraska, USA.</title>
        <authorList>
            <person name="Schachtman D."/>
        </authorList>
    </citation>
    <scope>NUCLEOTIDE SEQUENCE [LARGE SCALE GENOMIC DNA]</scope>
    <source>
        <strain evidence="1 2">2814</strain>
    </source>
</reference>
<evidence type="ECO:0000313" key="2">
    <source>
        <dbReference type="Proteomes" id="UP001549313"/>
    </source>
</evidence>
<evidence type="ECO:0000313" key="1">
    <source>
        <dbReference type="EMBL" id="MET4683705.1"/>
    </source>
</evidence>
<protein>
    <submittedName>
        <fullName evidence="1">Uncharacterized protein</fullName>
    </submittedName>
</protein>
<dbReference type="Proteomes" id="UP001549313">
    <property type="component" value="Unassembled WGS sequence"/>
</dbReference>